<name>A0ABN9X3A3_9DINO</name>
<sequence length="593" mass="63529">MMLVLQVAVALCAISGAALASVVPSFSCGSGWCHYEGCPVGQTCDYGSCRGGWCTYDACESGLCTYASCGGGHCCYGECPGQGCDYGPCGGGGCSYGDGGCSVRRPWLFLGVASGCLAPLCCLGALGCLCCGRCRLQGRARGGAPCTAASQPSPAASASATRAPREVHGGRPRRREASTARRPLDSERFEVRRPRGDFCAGAQGPRVYFVESTCVPLCLRALQYACKCVPYAGPCTQYACGCRMPARCAVCLRMLPVSPGQAFQPIGGIVDLLTLAQSLCTVRGHALGARRELMADALKALEQVKEHISSDAARAGEGGLEAARLAWRGAEESEKQAEAAYREQKNKLQVLTEEIIDRHNSARRELEVAETQGMEAADELEVSRLQLLNLSKVDVAELKATLRQRCPAGAEPLEPHPALALLELCCVAQRVSTRPSREDVRGAVGDPLFATRLAAVDKDSLGEAHVEAMKGILRSVRRADFEGAGILTTIANVVFPLYALASASLRIPALKALVAELAEQQARRGHEVTSTAAAVKDLEIRWHEQRRSLDGLYAEFLRQQEAAHAAQDRALRTEGLLRELAPDWQRWQRELDE</sequence>
<evidence type="ECO:0000256" key="1">
    <source>
        <dbReference type="SAM" id="Coils"/>
    </source>
</evidence>
<accession>A0ABN9X3A3</accession>
<protein>
    <submittedName>
        <fullName evidence="4">Uncharacterized protein</fullName>
    </submittedName>
</protein>
<dbReference type="EMBL" id="CAUYUJ010019808">
    <property type="protein sequence ID" value="CAK0893791.1"/>
    <property type="molecule type" value="Genomic_DNA"/>
</dbReference>
<keyword evidence="5" id="KW-1185">Reference proteome</keyword>
<evidence type="ECO:0000256" key="2">
    <source>
        <dbReference type="SAM" id="MobiDB-lite"/>
    </source>
</evidence>
<evidence type="ECO:0000313" key="4">
    <source>
        <dbReference type="EMBL" id="CAK0893791.1"/>
    </source>
</evidence>
<keyword evidence="3" id="KW-0732">Signal</keyword>
<feature type="compositionally biased region" description="Low complexity" evidence="2">
    <location>
        <begin position="146"/>
        <end position="162"/>
    </location>
</feature>
<reference evidence="4" key="1">
    <citation type="submission" date="2023-10" db="EMBL/GenBank/DDBJ databases">
        <authorList>
            <person name="Chen Y."/>
            <person name="Shah S."/>
            <person name="Dougan E. K."/>
            <person name="Thang M."/>
            <person name="Chan C."/>
        </authorList>
    </citation>
    <scope>NUCLEOTIDE SEQUENCE [LARGE SCALE GENOMIC DNA]</scope>
</reference>
<comment type="caution">
    <text evidence="4">The sequence shown here is derived from an EMBL/GenBank/DDBJ whole genome shotgun (WGS) entry which is preliminary data.</text>
</comment>
<feature type="coiled-coil region" evidence="1">
    <location>
        <begin position="334"/>
        <end position="372"/>
    </location>
</feature>
<keyword evidence="1" id="KW-0175">Coiled coil</keyword>
<feature type="chain" id="PRO_5047239113" evidence="3">
    <location>
        <begin position="21"/>
        <end position="593"/>
    </location>
</feature>
<proteinExistence type="predicted"/>
<feature type="non-terminal residue" evidence="4">
    <location>
        <position position="593"/>
    </location>
</feature>
<organism evidence="4 5">
    <name type="scientific">Prorocentrum cordatum</name>
    <dbReference type="NCBI Taxonomy" id="2364126"/>
    <lineage>
        <taxon>Eukaryota</taxon>
        <taxon>Sar</taxon>
        <taxon>Alveolata</taxon>
        <taxon>Dinophyceae</taxon>
        <taxon>Prorocentrales</taxon>
        <taxon>Prorocentraceae</taxon>
        <taxon>Prorocentrum</taxon>
    </lineage>
</organism>
<dbReference type="Proteomes" id="UP001189429">
    <property type="component" value="Unassembled WGS sequence"/>
</dbReference>
<feature type="signal peptide" evidence="3">
    <location>
        <begin position="1"/>
        <end position="20"/>
    </location>
</feature>
<feature type="region of interest" description="Disordered" evidence="2">
    <location>
        <begin position="146"/>
        <end position="186"/>
    </location>
</feature>
<evidence type="ECO:0000313" key="5">
    <source>
        <dbReference type="Proteomes" id="UP001189429"/>
    </source>
</evidence>
<evidence type="ECO:0000256" key="3">
    <source>
        <dbReference type="SAM" id="SignalP"/>
    </source>
</evidence>
<dbReference type="Gene3D" id="1.20.920.20">
    <property type="match status" value="1"/>
</dbReference>
<feature type="compositionally biased region" description="Basic and acidic residues" evidence="2">
    <location>
        <begin position="163"/>
        <end position="186"/>
    </location>
</feature>
<gene>
    <name evidence="4" type="ORF">PCOR1329_LOCUS73032</name>
</gene>